<evidence type="ECO:0000313" key="3">
    <source>
        <dbReference type="Proteomes" id="UP000219522"/>
    </source>
</evidence>
<comment type="caution">
    <text evidence="2">The sequence shown here is derived from an EMBL/GenBank/DDBJ whole genome shotgun (WGS) entry which is preliminary data.</text>
</comment>
<feature type="region of interest" description="Disordered" evidence="1">
    <location>
        <begin position="1"/>
        <end position="27"/>
    </location>
</feature>
<feature type="region of interest" description="Disordered" evidence="1">
    <location>
        <begin position="42"/>
        <end position="83"/>
    </location>
</feature>
<accession>A0A7Z7N6X6</accession>
<proteinExistence type="predicted"/>
<feature type="compositionally biased region" description="Polar residues" evidence="1">
    <location>
        <begin position="17"/>
        <end position="27"/>
    </location>
</feature>
<dbReference type="EMBL" id="OCSU01000003">
    <property type="protein sequence ID" value="SOE89232.1"/>
    <property type="molecule type" value="Genomic_DNA"/>
</dbReference>
<reference evidence="2 3" key="1">
    <citation type="submission" date="2017-09" db="EMBL/GenBank/DDBJ databases">
        <authorList>
            <person name="Varghese N."/>
            <person name="Submissions S."/>
        </authorList>
    </citation>
    <scope>NUCLEOTIDE SEQUENCE [LARGE SCALE GENOMIC DNA]</scope>
    <source>
        <strain evidence="2 3">OK806</strain>
    </source>
</reference>
<gene>
    <name evidence="2" type="ORF">SAMN05446927_7891</name>
</gene>
<name>A0A7Z7N6X6_9BURK</name>
<sequence>MGTTNTCERPKRAVTPNKPNVLTGLNQNGMRQGMASYEWAIMDSTPPAHRTGPNHPENHAEQGKPVSLPNGQADRKESHRRCG</sequence>
<evidence type="ECO:0000256" key="1">
    <source>
        <dbReference type="SAM" id="MobiDB-lite"/>
    </source>
</evidence>
<evidence type="ECO:0000313" key="2">
    <source>
        <dbReference type="EMBL" id="SOE89232.1"/>
    </source>
</evidence>
<organism evidence="2 3">
    <name type="scientific">Caballeronia arationis</name>
    <dbReference type="NCBI Taxonomy" id="1777142"/>
    <lineage>
        <taxon>Bacteria</taxon>
        <taxon>Pseudomonadati</taxon>
        <taxon>Pseudomonadota</taxon>
        <taxon>Betaproteobacteria</taxon>
        <taxon>Burkholderiales</taxon>
        <taxon>Burkholderiaceae</taxon>
        <taxon>Caballeronia</taxon>
    </lineage>
</organism>
<dbReference type="AlphaFoldDB" id="A0A7Z7N6X6"/>
<protein>
    <submittedName>
        <fullName evidence="2">Uncharacterized protein</fullName>
    </submittedName>
</protein>
<keyword evidence="3" id="KW-1185">Reference proteome</keyword>
<dbReference type="Proteomes" id="UP000219522">
    <property type="component" value="Unassembled WGS sequence"/>
</dbReference>